<dbReference type="Proteomes" id="UP000479190">
    <property type="component" value="Unassembled WGS sequence"/>
</dbReference>
<feature type="region of interest" description="Disordered" evidence="1">
    <location>
        <begin position="75"/>
        <end position="117"/>
    </location>
</feature>
<evidence type="ECO:0000313" key="3">
    <source>
        <dbReference type="Proteomes" id="UP000479190"/>
    </source>
</evidence>
<name>A0A6H5IM84_9HYME</name>
<gene>
    <name evidence="2" type="ORF">TBRA_LOCUS8707</name>
</gene>
<evidence type="ECO:0000313" key="2">
    <source>
        <dbReference type="EMBL" id="CAB0036862.1"/>
    </source>
</evidence>
<keyword evidence="3" id="KW-1185">Reference proteome</keyword>
<organism evidence="2 3">
    <name type="scientific">Trichogramma brassicae</name>
    <dbReference type="NCBI Taxonomy" id="86971"/>
    <lineage>
        <taxon>Eukaryota</taxon>
        <taxon>Metazoa</taxon>
        <taxon>Ecdysozoa</taxon>
        <taxon>Arthropoda</taxon>
        <taxon>Hexapoda</taxon>
        <taxon>Insecta</taxon>
        <taxon>Pterygota</taxon>
        <taxon>Neoptera</taxon>
        <taxon>Endopterygota</taxon>
        <taxon>Hymenoptera</taxon>
        <taxon>Apocrita</taxon>
        <taxon>Proctotrupomorpha</taxon>
        <taxon>Chalcidoidea</taxon>
        <taxon>Trichogrammatidae</taxon>
        <taxon>Trichogramma</taxon>
    </lineage>
</organism>
<sequence>MSIINNDDDVDDADFPHLRLTPKRPIARTGVCGTPCNGLVDRRVPQCADRPLAYMTVDEKLGLFDRRIPYRARAEERQKANLSERAAALAGQPATPHHGRRESRHVQEGRKVASLRGPAQLVHSAEGHTRGQAEGLPHNAAEHARLRNPVRPLQARLAAAPQVRLRRSHQEARRFSHAPGQVRRPLRVQSREAGHTGDDQGVQVHGAAERGHQDRGHVLQGLSLGRLHQGFRQFHGRGRLGPQRVDQAYNRPIYKVTPKSLPFRSFAACSNSSINSSITERTSRCAPRCSTMEN</sequence>
<reference evidence="2 3" key="1">
    <citation type="submission" date="2020-02" db="EMBL/GenBank/DDBJ databases">
        <authorList>
            <person name="Ferguson B K."/>
        </authorList>
    </citation>
    <scope>NUCLEOTIDE SEQUENCE [LARGE SCALE GENOMIC DNA]</scope>
</reference>
<accession>A0A6H5IM84</accession>
<proteinExistence type="predicted"/>
<protein>
    <submittedName>
        <fullName evidence="2">Uncharacterized protein</fullName>
    </submittedName>
</protein>
<dbReference type="AlphaFoldDB" id="A0A6H5IM84"/>
<evidence type="ECO:0000256" key="1">
    <source>
        <dbReference type="SAM" id="MobiDB-lite"/>
    </source>
</evidence>
<dbReference type="EMBL" id="CADCXV010000831">
    <property type="protein sequence ID" value="CAB0036862.1"/>
    <property type="molecule type" value="Genomic_DNA"/>
</dbReference>